<proteinExistence type="predicted"/>
<sequence length="288" mass="30556">MYGCDYAAAAAAAAAADWFGWPAAFPDYRFAAAADAAAAAAYAYHEHPCCSQLHCWEAQGAACMQFEQPTESSKLQQQQQQQQQQLQQLQQLQQQQQYYGCGESPAPQQFIDLPGYEAAGATAATAAAATAAATPGAAAATTTAEATAAAGTAAAGTAAAATAAAGTASQHAESRGSIVLLQQNCCFSSSHRIHTADEAKISVLFSHPAFIPLTHLAQQINLFEAAAPCLLRAAAETEEENEENEENEEIEEDEEGEEEEKPEKKEIRKMVMALQKRSSLLKPMIKEV</sequence>
<feature type="compositionally biased region" description="Acidic residues" evidence="1">
    <location>
        <begin position="236"/>
        <end position="260"/>
    </location>
</feature>
<gene>
    <name evidence="2" type="ORF">EBH_0074080</name>
</gene>
<dbReference type="Proteomes" id="UP000030750">
    <property type="component" value="Unassembled WGS sequence"/>
</dbReference>
<accession>U6LIL4</accession>
<feature type="region of interest" description="Disordered" evidence="1">
    <location>
        <begin position="235"/>
        <end position="267"/>
    </location>
</feature>
<reference evidence="2" key="2">
    <citation type="submission" date="2013-10" db="EMBL/GenBank/DDBJ databases">
        <authorList>
            <person name="Aslett M."/>
        </authorList>
    </citation>
    <scope>NUCLEOTIDE SEQUENCE [LARGE SCALE GENOMIC DNA]</scope>
    <source>
        <strain evidence="2">Houghton</strain>
    </source>
</reference>
<dbReference type="EMBL" id="HG710802">
    <property type="protein sequence ID" value="CDJ47645.1"/>
    <property type="molecule type" value="Genomic_DNA"/>
</dbReference>
<name>U6LIL4_9EIME</name>
<protein>
    <submittedName>
        <fullName evidence="2">Uncharacterized protein</fullName>
    </submittedName>
</protein>
<evidence type="ECO:0000313" key="2">
    <source>
        <dbReference type="EMBL" id="CDJ47645.1"/>
    </source>
</evidence>
<evidence type="ECO:0000313" key="3">
    <source>
        <dbReference type="Proteomes" id="UP000030750"/>
    </source>
</evidence>
<dbReference type="AlphaFoldDB" id="U6LIL4"/>
<dbReference type="VEuPathDB" id="ToxoDB:EBH_0074080"/>
<keyword evidence="3" id="KW-1185">Reference proteome</keyword>
<reference evidence="2" key="1">
    <citation type="submission" date="2013-10" db="EMBL/GenBank/DDBJ databases">
        <title>Genomic analysis of the causative agents of coccidiosis in chickens.</title>
        <authorList>
            <person name="Reid A.J."/>
            <person name="Blake D."/>
            <person name="Billington K."/>
            <person name="Browne H."/>
            <person name="Dunn M."/>
            <person name="Hung S."/>
            <person name="Kawahara F."/>
            <person name="Miranda-Saavedra D."/>
            <person name="Mourier T."/>
            <person name="Nagra H."/>
            <person name="Otto T.D."/>
            <person name="Rawlings N."/>
            <person name="Sanchez A."/>
            <person name="Sanders M."/>
            <person name="Subramaniam C."/>
            <person name="Tay Y."/>
            <person name="Dear P."/>
            <person name="Doerig C."/>
            <person name="Gruber A."/>
            <person name="Parkinson J."/>
            <person name="Shirley M."/>
            <person name="Wan K.L."/>
            <person name="Berriman M."/>
            <person name="Tomley F."/>
            <person name="Pain A."/>
        </authorList>
    </citation>
    <scope>NUCLEOTIDE SEQUENCE [LARGE SCALE GENOMIC DNA]</scope>
    <source>
        <strain evidence="2">Houghton</strain>
    </source>
</reference>
<evidence type="ECO:0000256" key="1">
    <source>
        <dbReference type="SAM" id="MobiDB-lite"/>
    </source>
</evidence>
<organism evidence="2 3">
    <name type="scientific">Eimeria brunetti</name>
    <dbReference type="NCBI Taxonomy" id="51314"/>
    <lineage>
        <taxon>Eukaryota</taxon>
        <taxon>Sar</taxon>
        <taxon>Alveolata</taxon>
        <taxon>Apicomplexa</taxon>
        <taxon>Conoidasida</taxon>
        <taxon>Coccidia</taxon>
        <taxon>Eucoccidiorida</taxon>
        <taxon>Eimeriorina</taxon>
        <taxon>Eimeriidae</taxon>
        <taxon>Eimeria</taxon>
    </lineage>
</organism>